<protein>
    <submittedName>
        <fullName evidence="1">Uncharacterized protein</fullName>
    </submittedName>
</protein>
<evidence type="ECO:0000313" key="1">
    <source>
        <dbReference type="EMBL" id="KKK79201.1"/>
    </source>
</evidence>
<proteinExistence type="predicted"/>
<organism evidence="1">
    <name type="scientific">marine sediment metagenome</name>
    <dbReference type="NCBI Taxonomy" id="412755"/>
    <lineage>
        <taxon>unclassified sequences</taxon>
        <taxon>metagenomes</taxon>
        <taxon>ecological metagenomes</taxon>
    </lineage>
</organism>
<comment type="caution">
    <text evidence="1">The sequence shown here is derived from an EMBL/GenBank/DDBJ whole genome shotgun (WGS) entry which is preliminary data.</text>
</comment>
<dbReference type="EMBL" id="LAZR01054137">
    <property type="protein sequence ID" value="KKK79201.1"/>
    <property type="molecule type" value="Genomic_DNA"/>
</dbReference>
<feature type="non-terminal residue" evidence="1">
    <location>
        <position position="1"/>
    </location>
</feature>
<dbReference type="AlphaFoldDB" id="A0A0F9B3P8"/>
<sequence>QEALPFAGSYQADEYRITAAGEVIGTSRLTLTRWPDDHRNMPITLPYAAATLKSAKFAGAPIEFEQTAQGQYEVTLPKSFVAPFDMTLEVTWKVPLEVLADERDPPWGPYRANLRSLIPAMSMSLEVVLDPDSGHGIVIFDPDTGDVIGIREGQQSTYPFTGIRGSGEYRQSFGSCSLCIDKAAPKDNKADDKQNAD</sequence>
<name>A0A0F9B3P8_9ZZZZ</name>
<accession>A0A0F9B3P8</accession>
<gene>
    <name evidence="1" type="ORF">LCGC14_2835870</name>
</gene>
<reference evidence="1" key="1">
    <citation type="journal article" date="2015" name="Nature">
        <title>Complex archaea that bridge the gap between prokaryotes and eukaryotes.</title>
        <authorList>
            <person name="Spang A."/>
            <person name="Saw J.H."/>
            <person name="Jorgensen S.L."/>
            <person name="Zaremba-Niedzwiedzka K."/>
            <person name="Martijn J."/>
            <person name="Lind A.E."/>
            <person name="van Eijk R."/>
            <person name="Schleper C."/>
            <person name="Guy L."/>
            <person name="Ettema T.J."/>
        </authorList>
    </citation>
    <scope>NUCLEOTIDE SEQUENCE</scope>
</reference>